<dbReference type="AlphaFoldDB" id="X0SU85"/>
<evidence type="ECO:0008006" key="2">
    <source>
        <dbReference type="Google" id="ProtNLM"/>
    </source>
</evidence>
<reference evidence="1" key="1">
    <citation type="journal article" date="2014" name="Front. Microbiol.">
        <title>High frequency of phylogenetically diverse reductive dehalogenase-homologous genes in deep subseafloor sedimentary metagenomes.</title>
        <authorList>
            <person name="Kawai M."/>
            <person name="Futagami T."/>
            <person name="Toyoda A."/>
            <person name="Takaki Y."/>
            <person name="Nishi S."/>
            <person name="Hori S."/>
            <person name="Arai W."/>
            <person name="Tsubouchi T."/>
            <person name="Morono Y."/>
            <person name="Uchiyama I."/>
            <person name="Ito T."/>
            <person name="Fujiyama A."/>
            <person name="Inagaki F."/>
            <person name="Takami H."/>
        </authorList>
    </citation>
    <scope>NUCLEOTIDE SEQUENCE</scope>
    <source>
        <strain evidence="1">Expedition CK06-06</strain>
    </source>
</reference>
<proteinExistence type="predicted"/>
<dbReference type="SUPFAM" id="SSF102114">
    <property type="entry name" value="Radical SAM enzymes"/>
    <property type="match status" value="1"/>
</dbReference>
<protein>
    <recommendedName>
        <fullName evidence="2">Radical SAM core domain-containing protein</fullName>
    </recommendedName>
</protein>
<comment type="caution">
    <text evidence="1">The sequence shown here is derived from an EMBL/GenBank/DDBJ whole genome shotgun (WGS) entry which is preliminary data.</text>
</comment>
<dbReference type="InterPro" id="IPR058240">
    <property type="entry name" value="rSAM_sf"/>
</dbReference>
<name>X0SU85_9ZZZZ</name>
<organism evidence="1">
    <name type="scientific">marine sediment metagenome</name>
    <dbReference type="NCBI Taxonomy" id="412755"/>
    <lineage>
        <taxon>unclassified sequences</taxon>
        <taxon>metagenomes</taxon>
        <taxon>ecological metagenomes</taxon>
    </lineage>
</organism>
<sequence>MMRDKYKLDEHKLMYHPEIVSKWLRGEEVYPILVDICPIGRCNHRCIFCAYNYTNYKGPKLDYDV</sequence>
<feature type="non-terminal residue" evidence="1">
    <location>
        <position position="65"/>
    </location>
</feature>
<evidence type="ECO:0000313" key="1">
    <source>
        <dbReference type="EMBL" id="GAF67380.1"/>
    </source>
</evidence>
<dbReference type="EMBL" id="BARS01007550">
    <property type="protein sequence ID" value="GAF67380.1"/>
    <property type="molecule type" value="Genomic_DNA"/>
</dbReference>
<gene>
    <name evidence="1" type="ORF">S01H1_14507</name>
</gene>
<accession>X0SU85</accession>